<feature type="signal peptide" evidence="1">
    <location>
        <begin position="1"/>
        <end position="30"/>
    </location>
</feature>
<evidence type="ECO:0000313" key="3">
    <source>
        <dbReference type="Proteomes" id="UP000192902"/>
    </source>
</evidence>
<feature type="chain" id="PRO_5010857532" description="DUF1561 domain protein" evidence="1">
    <location>
        <begin position="31"/>
        <end position="662"/>
    </location>
</feature>
<sequence length="662" mass="75067">MNHFLFFRNFIAQFFTLSLFYALFLNTAFAQSSSQISPQVQKLAQTPKDTPIKITTQDNYTLCYIPTFSAGSAYGSYIGILNCADSNARSARYDVFGRLAYNINDTWLCITAPDSVAVQRRGKDYLYLSPCVINLKSQQWKIKEGVFYSSDESYSIKDDGSFLYAVNRLEGGLYTHKLHPSMQEWAKTIATPGNLSLVTAISWTLTHKDGQERYFLTNNQSLKNTTPLYYNVTSGHIATYDSLSGTLSCMYSNTGKQQWDWITWGLCTDLKPPKNNRAFFKPVPLDDKHYAFLDQDGNVLRVTRYGIHWGVPYSANKEYIKTDTANSPTSNFETDAAMREWMRFIYANIGKNLHNCPAPGYSTQQNKALLSFAEPTNEQNQSSLNPPLPRDFVLSEAWVRRLYDIGTTADGSLDSSGICGICLLHTYQMIAELLENPYQPRSQGGYFFDTYRGRSPFESFRARNRLLHDTLADIFTYYEQIPVADIFAAFRREGDRAIASSISMLPQYNWSILGDGYTVRDMTDVMQAMLDRPVGSVFFMAVWARNPHNNRLSGHAVPALRLNEGVVIMPTNTRFSTLDSYRSRLIPVQNTAGILERITRYGGSYLRLTSLRVFEISSVHHNPFEELISLSNCTGDGEDRRGNALIPLPELLNQCISGRCEW</sequence>
<reference evidence="2 3" key="1">
    <citation type="submission" date="2017-04" db="EMBL/GenBank/DDBJ databases">
        <title>Complete genome sequence of the Campylobacter cuniculorum type strain LMG24588.</title>
        <authorList>
            <person name="Miller W.G."/>
            <person name="Yee E."/>
            <person name="Revez J."/>
            <person name="Bono J.L."/>
            <person name="Rossi M."/>
        </authorList>
    </citation>
    <scope>NUCLEOTIDE SEQUENCE [LARGE SCALE GENOMIC DNA]</scope>
    <source>
        <strain evidence="2 3">LMG 24588</strain>
    </source>
</reference>
<dbReference type="STRING" id="1121267.CCUN_1817"/>
<dbReference type="Pfam" id="PF07598">
    <property type="entry name" value="DUF1561"/>
    <property type="match status" value="1"/>
</dbReference>
<name>A0A1W6BZ82_9BACT</name>
<dbReference type="EMBL" id="CP020867">
    <property type="protein sequence ID" value="ARJ57384.1"/>
    <property type="molecule type" value="Genomic_DNA"/>
</dbReference>
<dbReference type="eggNOG" id="ENOG5033RPQ">
    <property type="taxonomic scope" value="Bacteria"/>
</dbReference>
<accession>A0A1W6BZ82</accession>
<dbReference type="InterPro" id="IPR011455">
    <property type="entry name" value="DUF1561"/>
</dbReference>
<gene>
    <name evidence="2" type="ORF">CCUN_1817</name>
</gene>
<dbReference type="AlphaFoldDB" id="A0A1W6BZ82"/>
<dbReference type="KEGG" id="ccun:CCUN_1817"/>
<evidence type="ECO:0000313" key="2">
    <source>
        <dbReference type="EMBL" id="ARJ57384.1"/>
    </source>
</evidence>
<dbReference type="RefSeq" id="WP_027305340.1">
    <property type="nucleotide sequence ID" value="NZ_CP020867.1"/>
</dbReference>
<evidence type="ECO:0008006" key="4">
    <source>
        <dbReference type="Google" id="ProtNLM"/>
    </source>
</evidence>
<organism evidence="2 3">
    <name type="scientific">Campylobacter cuniculorum DSM 23162 = LMG 24588</name>
    <dbReference type="NCBI Taxonomy" id="1121267"/>
    <lineage>
        <taxon>Bacteria</taxon>
        <taxon>Pseudomonadati</taxon>
        <taxon>Campylobacterota</taxon>
        <taxon>Epsilonproteobacteria</taxon>
        <taxon>Campylobacterales</taxon>
        <taxon>Campylobacteraceae</taxon>
        <taxon>Campylobacter</taxon>
    </lineage>
</organism>
<proteinExistence type="predicted"/>
<protein>
    <recommendedName>
        <fullName evidence="4">DUF1561 domain protein</fullName>
    </recommendedName>
</protein>
<evidence type="ECO:0000256" key="1">
    <source>
        <dbReference type="SAM" id="SignalP"/>
    </source>
</evidence>
<dbReference type="Proteomes" id="UP000192902">
    <property type="component" value="Chromosome"/>
</dbReference>
<dbReference type="OrthoDB" id="5313874at2"/>
<keyword evidence="1" id="KW-0732">Signal</keyword>